<name>A0A4Y8LF49_9BACL</name>
<feature type="chain" id="PRO_5021293497" description="DUF3592 domain-containing protein" evidence="2">
    <location>
        <begin position="22"/>
        <end position="150"/>
    </location>
</feature>
<dbReference type="OrthoDB" id="2357153at2"/>
<evidence type="ECO:0000313" key="4">
    <source>
        <dbReference type="Proteomes" id="UP000297776"/>
    </source>
</evidence>
<evidence type="ECO:0000256" key="1">
    <source>
        <dbReference type="SAM" id="Phobius"/>
    </source>
</evidence>
<evidence type="ECO:0000256" key="2">
    <source>
        <dbReference type="SAM" id="SignalP"/>
    </source>
</evidence>
<keyword evidence="2" id="KW-0732">Signal</keyword>
<dbReference type="Proteomes" id="UP000297776">
    <property type="component" value="Unassembled WGS sequence"/>
</dbReference>
<dbReference type="EMBL" id="SORX01000006">
    <property type="protein sequence ID" value="TFE00663.1"/>
    <property type="molecule type" value="Genomic_DNA"/>
</dbReference>
<protein>
    <recommendedName>
        <fullName evidence="5">DUF3592 domain-containing protein</fullName>
    </recommendedName>
</protein>
<feature type="transmembrane region" description="Helical" evidence="1">
    <location>
        <begin position="121"/>
        <end position="139"/>
    </location>
</feature>
<dbReference type="AlphaFoldDB" id="A0A4Y8LF49"/>
<feature type="signal peptide" evidence="2">
    <location>
        <begin position="1"/>
        <end position="21"/>
    </location>
</feature>
<evidence type="ECO:0008006" key="5">
    <source>
        <dbReference type="Google" id="ProtNLM"/>
    </source>
</evidence>
<accession>A0A4Y8LF49</accession>
<keyword evidence="1" id="KW-0812">Transmembrane</keyword>
<sequence>MKRIMLLSLLLIFMISYSVQALSWAITFVVWEGKVYEVKQEEIIENSEISKIIGEVKTKPDDMTGDYYGDASNFYPIGTKYYEIKGTSTSTAIAVKEENQWVKAVYVHKAPFHIMNVISNFYFISAVIIIALIIVGVVLRNKKLRKSPII</sequence>
<keyword evidence="1" id="KW-0472">Membrane</keyword>
<evidence type="ECO:0000313" key="3">
    <source>
        <dbReference type="EMBL" id="TFE00663.1"/>
    </source>
</evidence>
<proteinExistence type="predicted"/>
<dbReference type="RefSeq" id="WP_134381982.1">
    <property type="nucleotide sequence ID" value="NZ_SORX01000006.1"/>
</dbReference>
<comment type="caution">
    <text evidence="3">The sequence shown here is derived from an EMBL/GenBank/DDBJ whole genome shotgun (WGS) entry which is preliminary data.</text>
</comment>
<keyword evidence="1" id="KW-1133">Transmembrane helix</keyword>
<keyword evidence="4" id="KW-1185">Reference proteome</keyword>
<gene>
    <name evidence="3" type="ORF">E2626_11865</name>
</gene>
<reference evidence="3 4" key="1">
    <citation type="submission" date="2019-03" db="EMBL/GenBank/DDBJ databases">
        <authorList>
            <person name="Yang Y."/>
        </authorList>
    </citation>
    <scope>NUCLEOTIDE SEQUENCE [LARGE SCALE GENOMIC DNA]</scope>
    <source>
        <strain evidence="3 4">ASL-1</strain>
    </source>
</reference>
<organism evidence="3 4">
    <name type="scientific">Jeotgalibacillus salarius</name>
    <dbReference type="NCBI Taxonomy" id="546023"/>
    <lineage>
        <taxon>Bacteria</taxon>
        <taxon>Bacillati</taxon>
        <taxon>Bacillota</taxon>
        <taxon>Bacilli</taxon>
        <taxon>Bacillales</taxon>
        <taxon>Caryophanaceae</taxon>
        <taxon>Jeotgalibacillus</taxon>
    </lineage>
</organism>